<evidence type="ECO:0000313" key="3">
    <source>
        <dbReference type="Proteomes" id="UP000598971"/>
    </source>
</evidence>
<protein>
    <recommendedName>
        <fullName evidence="1">YdhG-like domain-containing protein</fullName>
    </recommendedName>
</protein>
<accession>A0A8J8JUA1</accession>
<dbReference type="SUPFAM" id="SSF159888">
    <property type="entry name" value="YdhG-like"/>
    <property type="match status" value="1"/>
</dbReference>
<dbReference type="EMBL" id="WHPF01000007">
    <property type="protein sequence ID" value="NNV56090.1"/>
    <property type="molecule type" value="Genomic_DNA"/>
</dbReference>
<evidence type="ECO:0000259" key="1">
    <source>
        <dbReference type="Pfam" id="PF08818"/>
    </source>
</evidence>
<dbReference type="InterPro" id="IPR014922">
    <property type="entry name" value="YdhG-like"/>
</dbReference>
<gene>
    <name evidence="2" type="ORF">GD597_11520</name>
</gene>
<name>A0A8J8JUA1_9BACT</name>
<dbReference type="AlphaFoldDB" id="A0A8J8JUA1"/>
<proteinExistence type="predicted"/>
<reference evidence="2" key="1">
    <citation type="submission" date="2019-10" db="EMBL/GenBank/DDBJ databases">
        <title>Draft genome sequence of Panacibacter sp. KCS-6.</title>
        <authorList>
            <person name="Yim K.J."/>
        </authorList>
    </citation>
    <scope>NUCLEOTIDE SEQUENCE</scope>
    <source>
        <strain evidence="2">KCS-6</strain>
    </source>
</reference>
<organism evidence="2 3">
    <name type="scientific">Limnovirga soli</name>
    <dbReference type="NCBI Taxonomy" id="2656915"/>
    <lineage>
        <taxon>Bacteria</taxon>
        <taxon>Pseudomonadati</taxon>
        <taxon>Bacteroidota</taxon>
        <taxon>Chitinophagia</taxon>
        <taxon>Chitinophagales</taxon>
        <taxon>Chitinophagaceae</taxon>
        <taxon>Limnovirga</taxon>
    </lineage>
</organism>
<dbReference type="Gene3D" id="3.90.1150.200">
    <property type="match status" value="1"/>
</dbReference>
<evidence type="ECO:0000313" key="2">
    <source>
        <dbReference type="EMBL" id="NNV56090.1"/>
    </source>
</evidence>
<dbReference type="RefSeq" id="WP_171608027.1">
    <property type="nucleotide sequence ID" value="NZ_WHPF01000007.1"/>
</dbReference>
<dbReference type="Pfam" id="PF08818">
    <property type="entry name" value="DUF1801"/>
    <property type="match status" value="1"/>
</dbReference>
<comment type="caution">
    <text evidence="2">The sequence shown here is derived from an EMBL/GenBank/DDBJ whole genome shotgun (WGS) entry which is preliminary data.</text>
</comment>
<keyword evidence="3" id="KW-1185">Reference proteome</keyword>
<sequence length="135" mass="15056">MSIPAFIAAQPAERQAVLTQLHDIIIQYDKTVTPVIAPMMGKEMIIYNAPGIFKYALSSVKKHMSLHVLPMYGSPVIYEKYKALLKDASFQKGCINFKNQQEMPLAIVKDLITECAAIDLLAIREKYLAGKAKKA</sequence>
<feature type="domain" description="YdhG-like" evidence="1">
    <location>
        <begin position="14"/>
        <end position="114"/>
    </location>
</feature>
<dbReference type="Proteomes" id="UP000598971">
    <property type="component" value="Unassembled WGS sequence"/>
</dbReference>